<reference evidence="1" key="1">
    <citation type="submission" date="2022-07" db="EMBL/GenBank/DDBJ databases">
        <title>Genome Sequence of Phlebia brevispora.</title>
        <authorList>
            <person name="Buettner E."/>
        </authorList>
    </citation>
    <scope>NUCLEOTIDE SEQUENCE</scope>
    <source>
        <strain evidence="1">MPL23</strain>
    </source>
</reference>
<keyword evidence="2" id="KW-1185">Reference proteome</keyword>
<accession>A0ACC1SFL5</accession>
<sequence length="743" mass="83851">MSSSQDLNDPSKTCIYLPAREDDDDASSDFATSSQDLPNGYELRLEAYRIAWQKCLTRVQDIVHALHAPIVATITEDIRSAYSQTSILPGLPYPELPVIAVSAPGGANSVIADVVDALEGADKPAATPSRCKGKGKEVAHDGDMSEHSHGESVVAHVHPGDCPNVMTAMKAIITSFVEKSTDSDTGGKYPEPVKRKASTSLMNYDVNLLRAWYSALIVLRDEPPLLVVFLHDFEKVDPSVMHDVFYIFSQQIPSLHVVFVLVMSTPSPTAYMQSAFQRSCLALLRLRVHTFPSGRATVEEVVQRTFFDPEFQPSIMLGPGVLDFLADFCIRHTPLLDAAISIIQIALLKHFEEPLTILVHDSAVGQVHRGRKHVLQQKESFGFLDSLLTQLWNQDGADDDASESALWKDTSVDNLVQQIDKAREEFHHKAQQMRVAYQAFSCVRRALTSQGIKFGVPNTRDETALEFMSRFVRGRITRDVNHLTLTVKKLSNRQLEAVLSQLYAFFYNLSSSLRRQETQSREFITQIRSNLQGEQDGVDREAASSVGEWLKTYIVDRALRLDEGFLWQIWSTGSTPFPSEASTFICFTSLINALLHPDEVVREYATLSLEDTEEPDQDPRTPEIWELPDTSILFRRYMDAGKMVNVYDWYESFALELDRQRQEDAHNASTSGSGAKGKQKKQKQKQKRKADPEKLSEEEQEKWEIETHARFIRALHELDFMGFIKHTGRKADHVIRTVYDIPD</sequence>
<gene>
    <name evidence="1" type="ORF">NM688_g6505</name>
</gene>
<evidence type="ECO:0000313" key="2">
    <source>
        <dbReference type="Proteomes" id="UP001148662"/>
    </source>
</evidence>
<evidence type="ECO:0000313" key="1">
    <source>
        <dbReference type="EMBL" id="KAJ3538531.1"/>
    </source>
</evidence>
<organism evidence="1 2">
    <name type="scientific">Phlebia brevispora</name>
    <dbReference type="NCBI Taxonomy" id="194682"/>
    <lineage>
        <taxon>Eukaryota</taxon>
        <taxon>Fungi</taxon>
        <taxon>Dikarya</taxon>
        <taxon>Basidiomycota</taxon>
        <taxon>Agaricomycotina</taxon>
        <taxon>Agaricomycetes</taxon>
        <taxon>Polyporales</taxon>
        <taxon>Meruliaceae</taxon>
        <taxon>Phlebia</taxon>
    </lineage>
</organism>
<proteinExistence type="predicted"/>
<name>A0ACC1SFL5_9APHY</name>
<protein>
    <submittedName>
        <fullName evidence="1">Uncharacterized protein</fullName>
    </submittedName>
</protein>
<comment type="caution">
    <text evidence="1">The sequence shown here is derived from an EMBL/GenBank/DDBJ whole genome shotgun (WGS) entry which is preliminary data.</text>
</comment>
<dbReference type="EMBL" id="JANHOG010001350">
    <property type="protein sequence ID" value="KAJ3538531.1"/>
    <property type="molecule type" value="Genomic_DNA"/>
</dbReference>
<dbReference type="Proteomes" id="UP001148662">
    <property type="component" value="Unassembled WGS sequence"/>
</dbReference>